<accession>A0A894JNJ4</accession>
<proteinExistence type="predicted"/>
<reference evidence="1" key="1">
    <citation type="submission" date="2020-02" db="EMBL/GenBank/DDBJ databases">
        <title>A reference catalog of swine virome.</title>
        <authorList>
            <person name="He B."/>
            <person name="Tu C."/>
        </authorList>
    </citation>
    <scope>NUCLEOTIDE SEQUENCE</scope>
    <source>
        <strain evidence="1">VIRES_GZ01_2265104</strain>
    </source>
</reference>
<organism evidence="1">
    <name type="scientific">Porprismacovirus sp</name>
    <dbReference type="NCBI Taxonomy" id="2805938"/>
    <lineage>
        <taxon>Viruses</taxon>
        <taxon>Monodnaviria</taxon>
        <taxon>Shotokuvirae</taxon>
        <taxon>Cressdnaviricota</taxon>
        <taxon>Arfiviricetes</taxon>
        <taxon>Cremevirales</taxon>
        <taxon>Smacoviridae</taxon>
        <taxon>Porprismacovirus</taxon>
    </lineage>
</organism>
<name>A0A894JNJ4_9VIRU</name>
<protein>
    <submittedName>
        <fullName evidence="1">Capsid protein</fullName>
    </submittedName>
</protein>
<dbReference type="Pfam" id="PF23784">
    <property type="entry name" value="Smaco_capsid"/>
    <property type="match status" value="2"/>
</dbReference>
<dbReference type="EMBL" id="MT135316">
    <property type="protein sequence ID" value="QRV61733.1"/>
    <property type="molecule type" value="Genomic_DNA"/>
</dbReference>
<evidence type="ECO:0000313" key="1">
    <source>
        <dbReference type="EMBL" id="QRV61733.1"/>
    </source>
</evidence>
<dbReference type="InterPro" id="IPR057000">
    <property type="entry name" value="Smaco_capsid"/>
</dbReference>
<sequence>MRVKFTQFFDVSSNAEGFSTFKVKAGGDYVKQRCAPQFACYKYYKLGSVSVKLVPASTLPVDPTGLSYETGEATVDPRDMFNPGLVRITNGEDTKNITDMNAYYATLLDPRWFKFQLQQGFKRYARPLVYNIGEIHQDVGPGQFVNMHKADEKGFSIVPGLIQDSTPVVTAYPNQYHDRTLLQTGRVKLGWMPTDCRAYSGNPLEADVHGQSVPVPEVDVLTFVLPKAFKTKFYYRVFVESTVYFKEPVAVNPIVEGAYSYLPVDRFISMQLQNLPSGQNVAYDVNTIKYRNDGGAS</sequence>